<evidence type="ECO:0000313" key="2">
    <source>
        <dbReference type="Proteomes" id="UP001497602"/>
    </source>
</evidence>
<sequence>MGGKNILKYKIEYQSNIGFKPNYLGTQEVVVLLKFKNRIKEYSITKHENKYSIIEIV</sequence>
<reference evidence="1 2" key="1">
    <citation type="submission" date="2024-05" db="EMBL/GenBank/DDBJ databases">
        <authorList>
            <person name="Duchaud E."/>
        </authorList>
    </citation>
    <scope>NUCLEOTIDE SEQUENCE [LARGE SCALE GENOMIC DNA]</scope>
    <source>
        <strain evidence="1">Ena-SAMPLE-TAB-13-05-2024-13:56:06:370-140305</strain>
    </source>
</reference>
<proteinExistence type="predicted"/>
<protein>
    <submittedName>
        <fullName evidence="1">Uncharacterized protein</fullName>
    </submittedName>
</protein>
<organism evidence="1 2">
    <name type="scientific">Tenacibaculum vairaonense</name>
    <dbReference type="NCBI Taxonomy" id="3137860"/>
    <lineage>
        <taxon>Bacteria</taxon>
        <taxon>Pseudomonadati</taxon>
        <taxon>Bacteroidota</taxon>
        <taxon>Flavobacteriia</taxon>
        <taxon>Flavobacteriales</taxon>
        <taxon>Flavobacteriaceae</taxon>
        <taxon>Tenacibaculum</taxon>
    </lineage>
</organism>
<dbReference type="Proteomes" id="UP001497602">
    <property type="component" value="Unassembled WGS sequence"/>
</dbReference>
<gene>
    <name evidence="1" type="ORF">T190115A13A_80028</name>
</gene>
<keyword evidence="2" id="KW-1185">Reference proteome</keyword>
<comment type="caution">
    <text evidence="1">The sequence shown here is derived from an EMBL/GenBank/DDBJ whole genome shotgun (WGS) entry which is preliminary data.</text>
</comment>
<name>A0ABP1FIP9_9FLAO</name>
<accession>A0ABP1FIP9</accession>
<evidence type="ECO:0000313" key="1">
    <source>
        <dbReference type="EMBL" id="CAL2108453.1"/>
    </source>
</evidence>
<dbReference type="EMBL" id="CAXJRC010000045">
    <property type="protein sequence ID" value="CAL2108453.1"/>
    <property type="molecule type" value="Genomic_DNA"/>
</dbReference>